<dbReference type="InterPro" id="IPR000120">
    <property type="entry name" value="Amidase"/>
</dbReference>
<dbReference type="EMBL" id="SKBU01000009">
    <property type="protein sequence ID" value="TCJ18904.1"/>
    <property type="molecule type" value="Genomic_DNA"/>
</dbReference>
<evidence type="ECO:0000259" key="2">
    <source>
        <dbReference type="Pfam" id="PF01425"/>
    </source>
</evidence>
<dbReference type="NCBIfam" id="NF005565">
    <property type="entry name" value="PRK07235.1"/>
    <property type="match status" value="1"/>
</dbReference>
<evidence type="ECO:0000313" key="4">
    <source>
        <dbReference type="Proteomes" id="UP000295244"/>
    </source>
</evidence>
<name>A0A4R1BN38_9ACTN</name>
<proteinExistence type="predicted"/>
<dbReference type="PROSITE" id="PS00571">
    <property type="entry name" value="AMIDASES"/>
    <property type="match status" value="1"/>
</dbReference>
<dbReference type="InterPro" id="IPR036928">
    <property type="entry name" value="AS_sf"/>
</dbReference>
<dbReference type="InterPro" id="IPR020556">
    <property type="entry name" value="Amidase_CS"/>
</dbReference>
<comment type="caution">
    <text evidence="3">The sequence shown here is derived from an EMBL/GenBank/DDBJ whole genome shotgun (WGS) entry which is preliminary data.</text>
</comment>
<dbReference type="Gene3D" id="1.10.20.60">
    <property type="entry name" value="Glu-tRNAGln amidotransferase C subunit, N-terminal domain"/>
    <property type="match status" value="1"/>
</dbReference>
<dbReference type="AlphaFoldDB" id="A0A4R1BN38"/>
<dbReference type="GO" id="GO:0003824">
    <property type="term" value="F:catalytic activity"/>
    <property type="evidence" value="ECO:0007669"/>
    <property type="project" value="InterPro"/>
</dbReference>
<feature type="domain" description="Amidase" evidence="2">
    <location>
        <begin position="79"/>
        <end position="491"/>
    </location>
</feature>
<protein>
    <submittedName>
        <fullName evidence="3">Amidase</fullName>
    </submittedName>
</protein>
<dbReference type="Gene3D" id="3.90.1300.10">
    <property type="entry name" value="Amidase signature (AS) domain"/>
    <property type="match status" value="1"/>
</dbReference>
<dbReference type="Pfam" id="PF01425">
    <property type="entry name" value="Amidase"/>
    <property type="match status" value="1"/>
</dbReference>
<dbReference type="InterPro" id="IPR023631">
    <property type="entry name" value="Amidase_dom"/>
</dbReference>
<gene>
    <name evidence="3" type="ORF">E0L93_05230</name>
</gene>
<dbReference type="PANTHER" id="PTHR11895">
    <property type="entry name" value="TRANSAMIDASE"/>
    <property type="match status" value="1"/>
</dbReference>
<evidence type="ECO:0000256" key="1">
    <source>
        <dbReference type="SAM" id="MobiDB-lite"/>
    </source>
</evidence>
<reference evidence="3 4" key="1">
    <citation type="submission" date="2019-03" db="EMBL/GenBank/DDBJ databases">
        <title>Whole genome sequence of a novel Rubrobacter taiwanensis strain, isolated from Yellowstone National Park.</title>
        <authorList>
            <person name="Freed S."/>
            <person name="Ramaley R.F."/>
            <person name="Kyndt J.A."/>
        </authorList>
    </citation>
    <scope>NUCLEOTIDE SEQUENCE [LARGE SCALE GENOMIC DNA]</scope>
    <source>
        <strain evidence="3 4">Yellowstone</strain>
    </source>
</reference>
<feature type="region of interest" description="Disordered" evidence="1">
    <location>
        <begin position="152"/>
        <end position="174"/>
    </location>
</feature>
<keyword evidence="4" id="KW-1185">Reference proteome</keyword>
<dbReference type="Proteomes" id="UP000295244">
    <property type="component" value="Unassembled WGS sequence"/>
</dbReference>
<organism evidence="3 4">
    <name type="scientific">Rubrobacter taiwanensis</name>
    <dbReference type="NCBI Taxonomy" id="185139"/>
    <lineage>
        <taxon>Bacteria</taxon>
        <taxon>Bacillati</taxon>
        <taxon>Actinomycetota</taxon>
        <taxon>Rubrobacteria</taxon>
        <taxon>Rubrobacterales</taxon>
        <taxon>Rubrobacteraceae</taxon>
        <taxon>Rubrobacter</taxon>
    </lineage>
</organism>
<dbReference type="SUPFAM" id="SSF75304">
    <property type="entry name" value="Amidase signature (AS) enzymes"/>
    <property type="match status" value="1"/>
</dbReference>
<sequence>MAAKRPTIGQLRDIAHEYNLRLEDADLESYRDLMGGVLASYARLDELAEPAPEVKYPRSGGYRPGPDENALGAWYWKCSVKGAQSGPLSGKRVAVKDNVCVAGVPMMNGSSVLEGYVPETDATIVTRILDAGGEIAGKAVCEHLCFSGGSHTSDTGPVLNPHDPSRSAGGSSSGSAALVAAGEVDMAIGGDQGGSIRIPSSWCGAYGLKPTRGLVPYTGIFPIELTLDHTGPIAATVEDVALLLAAIAGEDGLDPRQRDVQVGDYTGALEGGAEGLRVGVVPEGFGWPGVSEEDVDRMVREAVRKFGEIGAKVGEVSIPMHRDGIHIWNAIAVEGATALMVRGNSMGTNWTGHYTTSLLDAYARGRITRGGDLSDTVKLVVLLGQYMQDAYHGRYYAKAQNLARRLTAAYDEALSEVDLLAMPTLPMKATPIPPPDAPREEVVARALEMIPNTAPFDVSGHPAMNVPCGLSDGLPVGLMLVGRRWEEATVLRAARAFEQASGYTVRPGGGR</sequence>
<dbReference type="PANTHER" id="PTHR11895:SF170">
    <property type="entry name" value="AMIDASE"/>
    <property type="match status" value="1"/>
</dbReference>
<dbReference type="OrthoDB" id="182039at2"/>
<accession>A0A4R1BN38</accession>
<dbReference type="RefSeq" id="WP_132689472.1">
    <property type="nucleotide sequence ID" value="NZ_SKBU01000009.1"/>
</dbReference>
<evidence type="ECO:0000313" key="3">
    <source>
        <dbReference type="EMBL" id="TCJ18904.1"/>
    </source>
</evidence>